<name>A0A0M0JN42_9EUKA</name>
<dbReference type="PANTHER" id="PTHR24198">
    <property type="entry name" value="ANKYRIN REPEAT AND PROTEIN KINASE DOMAIN-CONTAINING PROTEIN"/>
    <property type="match status" value="1"/>
</dbReference>
<dbReference type="PANTHER" id="PTHR24198:SF165">
    <property type="entry name" value="ANKYRIN REPEAT-CONTAINING PROTEIN-RELATED"/>
    <property type="match status" value="1"/>
</dbReference>
<feature type="repeat" description="ANK" evidence="3">
    <location>
        <begin position="279"/>
        <end position="311"/>
    </location>
</feature>
<proteinExistence type="predicted"/>
<organism evidence="5 6">
    <name type="scientific">Chrysochromulina tobinii</name>
    <dbReference type="NCBI Taxonomy" id="1460289"/>
    <lineage>
        <taxon>Eukaryota</taxon>
        <taxon>Haptista</taxon>
        <taxon>Haptophyta</taxon>
        <taxon>Prymnesiophyceae</taxon>
        <taxon>Prymnesiales</taxon>
        <taxon>Chrysochromulinaceae</taxon>
        <taxon>Chrysochromulina</taxon>
    </lineage>
</organism>
<protein>
    <submittedName>
        <fullName evidence="5">Ankyrin repeat-containing protein</fullName>
    </submittedName>
</protein>
<feature type="repeat" description="ANK" evidence="3">
    <location>
        <begin position="144"/>
        <end position="176"/>
    </location>
</feature>
<evidence type="ECO:0000256" key="4">
    <source>
        <dbReference type="SAM" id="MobiDB-lite"/>
    </source>
</evidence>
<keyword evidence="1" id="KW-0677">Repeat</keyword>
<feature type="repeat" description="ANK" evidence="3">
    <location>
        <begin position="212"/>
        <end position="245"/>
    </location>
</feature>
<gene>
    <name evidence="5" type="ORF">Ctob_010349</name>
</gene>
<dbReference type="InterPro" id="IPR036770">
    <property type="entry name" value="Ankyrin_rpt-contain_sf"/>
</dbReference>
<keyword evidence="2 3" id="KW-0040">ANK repeat</keyword>
<dbReference type="InterPro" id="IPR002110">
    <property type="entry name" value="Ankyrin_rpt"/>
</dbReference>
<dbReference type="SMART" id="SM00248">
    <property type="entry name" value="ANK"/>
    <property type="match status" value="5"/>
</dbReference>
<evidence type="ECO:0000313" key="6">
    <source>
        <dbReference type="Proteomes" id="UP000037460"/>
    </source>
</evidence>
<reference evidence="6" key="1">
    <citation type="journal article" date="2015" name="PLoS Genet.">
        <title>Genome Sequence and Transcriptome Analyses of Chrysochromulina tobin: Metabolic Tools for Enhanced Algal Fitness in the Prominent Order Prymnesiales (Haptophyceae).</title>
        <authorList>
            <person name="Hovde B.T."/>
            <person name="Deodato C.R."/>
            <person name="Hunsperger H.M."/>
            <person name="Ryken S.A."/>
            <person name="Yost W."/>
            <person name="Jha R.K."/>
            <person name="Patterson J."/>
            <person name="Monnat R.J. Jr."/>
            <person name="Barlow S.B."/>
            <person name="Starkenburg S.R."/>
            <person name="Cattolico R.A."/>
        </authorList>
    </citation>
    <scope>NUCLEOTIDE SEQUENCE</scope>
    <source>
        <strain evidence="6">CCMP291</strain>
    </source>
</reference>
<dbReference type="AlphaFoldDB" id="A0A0M0JN42"/>
<dbReference type="PROSITE" id="PS50297">
    <property type="entry name" value="ANK_REP_REGION"/>
    <property type="match status" value="4"/>
</dbReference>
<dbReference type="Pfam" id="PF12796">
    <property type="entry name" value="Ank_2"/>
    <property type="match status" value="2"/>
</dbReference>
<evidence type="ECO:0000256" key="2">
    <source>
        <dbReference type="ARBA" id="ARBA00023043"/>
    </source>
</evidence>
<evidence type="ECO:0000313" key="5">
    <source>
        <dbReference type="EMBL" id="KOO27920.1"/>
    </source>
</evidence>
<dbReference type="OrthoDB" id="2163551at2759"/>
<feature type="repeat" description="ANK" evidence="3">
    <location>
        <begin position="246"/>
        <end position="278"/>
    </location>
</feature>
<evidence type="ECO:0000256" key="1">
    <source>
        <dbReference type="ARBA" id="ARBA00022737"/>
    </source>
</evidence>
<dbReference type="Proteomes" id="UP000037460">
    <property type="component" value="Unassembled WGS sequence"/>
</dbReference>
<dbReference type="EMBL" id="JWZX01002645">
    <property type="protein sequence ID" value="KOO27920.1"/>
    <property type="molecule type" value="Genomic_DNA"/>
</dbReference>
<sequence length="328" mass="33732">MASKVLSGVFLEPERPGSRPTSALRINGDRSLQASMSRMPKFEIDMSEYGAKTGPIGPKVVHLHDLGVLKTTSWKMPGPSPAGLLLTLNDVGTSCDMAIAKTIYEAAVRGDAAVVAEACARLAPPPAEGEEAPPKLFPKIEDVYGLQPLSLAAGSGHVEAVVALLDAGADVNAVQPVGRGEAALHRAARSGHAAVITTLLERGAAPNVASADGARPLHLAAHRGQSEAAAALLAVEATGYDATDLCGRSPLLMAAEGGHVPLLVQLLDRGANANHADDNGWTALLLACKGQHADAVELLYSRGADMSAMTKGGRTAQMLAPAIVAAHR</sequence>
<keyword evidence="6" id="KW-1185">Reference proteome</keyword>
<comment type="caution">
    <text evidence="5">The sequence shown here is derived from an EMBL/GenBank/DDBJ whole genome shotgun (WGS) entry which is preliminary data.</text>
</comment>
<feature type="repeat" description="ANK" evidence="3">
    <location>
        <begin position="179"/>
        <end position="211"/>
    </location>
</feature>
<feature type="region of interest" description="Disordered" evidence="4">
    <location>
        <begin position="1"/>
        <end position="25"/>
    </location>
</feature>
<dbReference type="SUPFAM" id="SSF48403">
    <property type="entry name" value="Ankyrin repeat"/>
    <property type="match status" value="1"/>
</dbReference>
<dbReference type="PROSITE" id="PS50088">
    <property type="entry name" value="ANK_REPEAT"/>
    <property type="match status" value="5"/>
</dbReference>
<evidence type="ECO:0000256" key="3">
    <source>
        <dbReference type="PROSITE-ProRule" id="PRU00023"/>
    </source>
</evidence>
<dbReference type="Gene3D" id="1.25.40.20">
    <property type="entry name" value="Ankyrin repeat-containing domain"/>
    <property type="match status" value="2"/>
</dbReference>
<accession>A0A0M0JN42</accession>
<dbReference type="PRINTS" id="PR01415">
    <property type="entry name" value="ANKYRIN"/>
</dbReference>